<protein>
    <submittedName>
        <fullName evidence="1">Uncharacterized protein</fullName>
    </submittedName>
</protein>
<reference evidence="1" key="1">
    <citation type="journal article" date="2022" name="Int. J. Mol. Sci.">
        <title>Draft Genome of Tanacetum Coccineum: Genomic Comparison of Closely Related Tanacetum-Family Plants.</title>
        <authorList>
            <person name="Yamashiro T."/>
            <person name="Shiraishi A."/>
            <person name="Nakayama K."/>
            <person name="Satake H."/>
        </authorList>
    </citation>
    <scope>NUCLEOTIDE SEQUENCE</scope>
</reference>
<gene>
    <name evidence="1" type="ORF">Tco_0976299</name>
</gene>
<name>A0ABQ5EHZ0_9ASTR</name>
<keyword evidence="2" id="KW-1185">Reference proteome</keyword>
<evidence type="ECO:0000313" key="1">
    <source>
        <dbReference type="EMBL" id="GJT50142.1"/>
    </source>
</evidence>
<dbReference type="EMBL" id="BQNB010016296">
    <property type="protein sequence ID" value="GJT50142.1"/>
    <property type="molecule type" value="Genomic_DNA"/>
</dbReference>
<evidence type="ECO:0000313" key="2">
    <source>
        <dbReference type="Proteomes" id="UP001151760"/>
    </source>
</evidence>
<comment type="caution">
    <text evidence="1">The sequence shown here is derived from an EMBL/GenBank/DDBJ whole genome shotgun (WGS) entry which is preliminary data.</text>
</comment>
<proteinExistence type="predicted"/>
<accession>A0ABQ5EHZ0</accession>
<sequence length="150" mass="17442">MKWYRNLRIVLYVEDKLPFLEQLIHAIPVSPAGQVFPPDVLNTHTAWVKASKEINGLMLMTMDPDIQKNLEHLGAYDMLKELKMLYAQQADQELLQTMREFHACKTGRRTVCKLLCSQNEELYRQFGTSRSCHDSKPFRKPYLGLTEKGI</sequence>
<organism evidence="1 2">
    <name type="scientific">Tanacetum coccineum</name>
    <dbReference type="NCBI Taxonomy" id="301880"/>
    <lineage>
        <taxon>Eukaryota</taxon>
        <taxon>Viridiplantae</taxon>
        <taxon>Streptophyta</taxon>
        <taxon>Embryophyta</taxon>
        <taxon>Tracheophyta</taxon>
        <taxon>Spermatophyta</taxon>
        <taxon>Magnoliopsida</taxon>
        <taxon>eudicotyledons</taxon>
        <taxon>Gunneridae</taxon>
        <taxon>Pentapetalae</taxon>
        <taxon>asterids</taxon>
        <taxon>campanulids</taxon>
        <taxon>Asterales</taxon>
        <taxon>Asteraceae</taxon>
        <taxon>Asteroideae</taxon>
        <taxon>Anthemideae</taxon>
        <taxon>Anthemidinae</taxon>
        <taxon>Tanacetum</taxon>
    </lineage>
</organism>
<reference evidence="1" key="2">
    <citation type="submission" date="2022-01" db="EMBL/GenBank/DDBJ databases">
        <authorList>
            <person name="Yamashiro T."/>
            <person name="Shiraishi A."/>
            <person name="Satake H."/>
            <person name="Nakayama K."/>
        </authorList>
    </citation>
    <scope>NUCLEOTIDE SEQUENCE</scope>
</reference>
<dbReference type="Proteomes" id="UP001151760">
    <property type="component" value="Unassembled WGS sequence"/>
</dbReference>